<dbReference type="GO" id="GO:0036228">
    <property type="term" value="P:protein localization to nuclear inner membrane"/>
    <property type="evidence" value="ECO:0007669"/>
    <property type="project" value="TreeGrafter"/>
</dbReference>
<accession>A0AAN7SVM8</accession>
<comment type="similarity">
    <text evidence="4">Belongs to the non-repetitive/WGA-negative nucleoporin family.</text>
</comment>
<feature type="region of interest" description="Disordered" evidence="12">
    <location>
        <begin position="1"/>
        <end position="72"/>
    </location>
</feature>
<dbReference type="Pfam" id="PF08801">
    <property type="entry name" value="Nucleoporin_N"/>
    <property type="match status" value="1"/>
</dbReference>
<evidence type="ECO:0000256" key="6">
    <source>
        <dbReference type="ARBA" id="ARBA00022816"/>
    </source>
</evidence>
<comment type="subcellular location">
    <subcellularLocation>
        <location evidence="1">Nucleus membrane</location>
        <topology evidence="1">Peripheral membrane protein</topology>
        <orientation evidence="1">Cytoplasmic side</orientation>
    </subcellularLocation>
    <subcellularLocation>
        <location evidence="3">Nucleus membrane</location>
        <topology evidence="3">Peripheral membrane protein</topology>
        <orientation evidence="3">Nucleoplasmic side</orientation>
    </subcellularLocation>
    <subcellularLocation>
        <location evidence="2">Nucleus</location>
        <location evidence="2">Nuclear pore complex</location>
    </subcellularLocation>
</comment>
<dbReference type="GO" id="GO:0044611">
    <property type="term" value="C:nuclear pore inner ring"/>
    <property type="evidence" value="ECO:0007669"/>
    <property type="project" value="TreeGrafter"/>
</dbReference>
<reference evidence="15 16" key="1">
    <citation type="submission" date="2023-08" db="EMBL/GenBank/DDBJ databases">
        <title>Black Yeasts Isolated from many extreme environments.</title>
        <authorList>
            <person name="Coleine C."/>
            <person name="Stajich J.E."/>
            <person name="Selbmann L."/>
        </authorList>
    </citation>
    <scope>NUCLEOTIDE SEQUENCE [LARGE SCALE GENOMIC DNA]</scope>
    <source>
        <strain evidence="15 16">CCFEE 5910</strain>
    </source>
</reference>
<keyword evidence="11" id="KW-0539">Nucleus</keyword>
<organism evidence="15 16">
    <name type="scientific">Lithohypha guttulata</name>
    <dbReference type="NCBI Taxonomy" id="1690604"/>
    <lineage>
        <taxon>Eukaryota</taxon>
        <taxon>Fungi</taxon>
        <taxon>Dikarya</taxon>
        <taxon>Ascomycota</taxon>
        <taxon>Pezizomycotina</taxon>
        <taxon>Eurotiomycetes</taxon>
        <taxon>Chaetothyriomycetidae</taxon>
        <taxon>Chaetothyriales</taxon>
        <taxon>Trichomeriaceae</taxon>
        <taxon>Lithohypha</taxon>
    </lineage>
</organism>
<dbReference type="Gene3D" id="1.20.58.1780">
    <property type="match status" value="1"/>
</dbReference>
<sequence length="1369" mass="153730">MAEYATPPRPGPGGYTNTPAPQARPPAPSFTATPAPQRYTQAGAAISGTGPSQAALPSHRPQENVTAAQRTGRAVNEVLRSIERTNSLEEEYGGRLAQNYDIRKTPVWAPFERFRHYVIPDQIFEQLNRANVATNMGLFAELHYAWVTVDNALYLWDYTQNNPELLGFEDQRYNIDSVQLAKPKPGVFLESINHMIVLASTDQIMLLGLGVDPSAPTTALSLFQTGLTASVKGLRVNNIVSSARTGRVFFSSETDNEVRELRYQAQDSWFASRCSIVNHTQGRFDTFTGALKSFTSGETEYVTQMDIDDSRNILYTLSSKSTIRAFYVSPDGYSLEKKAEITIQTIHRSIDYTLQNGHISDNTKLVSLNAIGKAETQAWVLMTTTVEGYRIYLSGTFSYTEPRILQALAANHTRTPPQLRPPPDDAVQIQPNERNAYLTQVISAYRFPPGYFFAAISRSHNASQEHLFVSVPDSQADVSFQRPQQGTPESSSWIELHSQVMAIGLQTPYRGATSMPKGFGYELAVQFDEPVPEIAILTNTGVHVLRRKRFVDSISTLIRQGGAQEGFQVEIQKLIQKYGRQEVLADALAVACGQSLETASERKLRINDPEVLEAARKIFIEYGGRPSIDQNLTSAVPAPIDAVRPSPRYEAAVRYLSRLIRSTWNQPIAKQERTVNGIQIVSAVKVEKLRAVQENLTSLQRFFDTNKSFIRGLSGPDDLTRQTSKDDEIALQGEHRALTSLVKFLSEMIEAISFVLVLFEEKVVEIIPLLSEDSRKHFMNLTYEHLVATEVGIDIARDLVRAIVNRNIAKGSNVETIAEALRRKCGNFCSADDAVIFKATELWKRAQESRANVEASRIALNESLKLFEKVAASLPYKELDQAVTVYKELEFYAGAIQLALRVASGKDKTNEAQAWVSDGKPENDPRREKFEMRTQFYSLVHTVLEAIDANIQNGPPFVDGRPSIAAIRRDEAYEVIAHSKDEIFLTNLFDWYLTKGWTERLLSTDAVSDFIVTYLQRRASEDVRYADLLWRYYGNNSQFHEAAKVQLNLAQSDFTDIKLDQRIEYLSRARANASAFTTNNNAASRKTKQKLLTEINTLIEVANIQDDILQRLSNDTRLTGDKRAEVMNELNGSMLSISDLFNRFADSAGYYDVCLYIYAIADHRDAAQIKNTWAQFLQATHVAALQYAQESQRGEAQRGQENVAVPLDQVVAEIRSVAHRLKSSEAVFPVPTLIEMLERYNTQHLQGNVEANVNELSMNHWVPDLFFETETSYELIYDSLETIYLATNQPTTSSTERRIILSDLLYVIDRWLQVSLTRAGQGPFGGEAGQERVEELLVFVTERFSAQELGQANYVLASDLRQRIIDLVA</sequence>
<dbReference type="PANTHER" id="PTHR10350">
    <property type="entry name" value="NUCLEAR PORE COMPLEX PROTEIN NUP155"/>
    <property type="match status" value="1"/>
</dbReference>
<dbReference type="Gene3D" id="1.25.40.440">
    <property type="entry name" value="Nucleoporin, helical domain, central subdomain"/>
    <property type="match status" value="1"/>
</dbReference>
<evidence type="ECO:0000256" key="9">
    <source>
        <dbReference type="ARBA" id="ARBA00023132"/>
    </source>
</evidence>
<evidence type="ECO:0000259" key="13">
    <source>
        <dbReference type="Pfam" id="PF03177"/>
    </source>
</evidence>
<evidence type="ECO:0000256" key="2">
    <source>
        <dbReference type="ARBA" id="ARBA00004567"/>
    </source>
</evidence>
<dbReference type="GO" id="GO:0006606">
    <property type="term" value="P:protein import into nucleus"/>
    <property type="evidence" value="ECO:0007669"/>
    <property type="project" value="TreeGrafter"/>
</dbReference>
<dbReference type="GO" id="GO:0000972">
    <property type="term" value="P:transcription-dependent tethering of RNA polymerase II gene DNA at nuclear periphery"/>
    <property type="evidence" value="ECO:0007669"/>
    <property type="project" value="TreeGrafter"/>
</dbReference>
<evidence type="ECO:0000256" key="11">
    <source>
        <dbReference type="ARBA" id="ARBA00023242"/>
    </source>
</evidence>
<dbReference type="InterPro" id="IPR042537">
    <property type="entry name" value="Nucleoporin_Nup155_C_2"/>
</dbReference>
<evidence type="ECO:0008006" key="17">
    <source>
        <dbReference type="Google" id="ProtNLM"/>
    </source>
</evidence>
<dbReference type="PANTHER" id="PTHR10350:SF6">
    <property type="entry name" value="NUCLEAR PORE COMPLEX PROTEIN NUP155"/>
    <property type="match status" value="1"/>
</dbReference>
<dbReference type="Gene3D" id="1.25.40.450">
    <property type="entry name" value="Nucleoporin, helical domain, N-terminal subdomain"/>
    <property type="match status" value="1"/>
</dbReference>
<dbReference type="GO" id="GO:0051028">
    <property type="term" value="P:mRNA transport"/>
    <property type="evidence" value="ECO:0007669"/>
    <property type="project" value="UniProtKB-KW"/>
</dbReference>
<keyword evidence="8" id="KW-0811">Translocation</keyword>
<evidence type="ECO:0000313" key="16">
    <source>
        <dbReference type="Proteomes" id="UP001309876"/>
    </source>
</evidence>
<dbReference type="GO" id="GO:0031965">
    <property type="term" value="C:nuclear membrane"/>
    <property type="evidence" value="ECO:0007669"/>
    <property type="project" value="UniProtKB-SubCell"/>
</dbReference>
<evidence type="ECO:0000259" key="14">
    <source>
        <dbReference type="Pfam" id="PF08801"/>
    </source>
</evidence>
<dbReference type="InterPro" id="IPR042538">
    <property type="entry name" value="Nucleoporin_Nup155_C_3"/>
</dbReference>
<evidence type="ECO:0000256" key="5">
    <source>
        <dbReference type="ARBA" id="ARBA00022448"/>
    </source>
</evidence>
<dbReference type="GO" id="GO:0006405">
    <property type="term" value="P:RNA export from nucleus"/>
    <property type="evidence" value="ECO:0007669"/>
    <property type="project" value="TreeGrafter"/>
</dbReference>
<dbReference type="GO" id="GO:0051292">
    <property type="term" value="P:nuclear pore complex assembly"/>
    <property type="evidence" value="ECO:0007669"/>
    <property type="project" value="UniProtKB-ARBA"/>
</dbReference>
<evidence type="ECO:0000256" key="4">
    <source>
        <dbReference type="ARBA" id="ARBA00007373"/>
    </source>
</evidence>
<keyword evidence="5" id="KW-0813">Transport</keyword>
<evidence type="ECO:0000256" key="10">
    <source>
        <dbReference type="ARBA" id="ARBA00023136"/>
    </source>
</evidence>
<evidence type="ECO:0000256" key="8">
    <source>
        <dbReference type="ARBA" id="ARBA00023010"/>
    </source>
</evidence>
<evidence type="ECO:0000313" key="15">
    <source>
        <dbReference type="EMBL" id="KAK5082287.1"/>
    </source>
</evidence>
<dbReference type="EMBL" id="JAVRRJ010000008">
    <property type="protein sequence ID" value="KAK5082287.1"/>
    <property type="molecule type" value="Genomic_DNA"/>
</dbReference>
<dbReference type="FunFam" id="1.25.40.440:FF:000001">
    <property type="entry name" value="Nuclear pore complex subunit"/>
    <property type="match status" value="1"/>
</dbReference>
<dbReference type="Proteomes" id="UP001309876">
    <property type="component" value="Unassembled WGS sequence"/>
</dbReference>
<keyword evidence="9" id="KW-0906">Nuclear pore complex</keyword>
<dbReference type="InterPro" id="IPR042533">
    <property type="entry name" value="Nucleoporin_Nup155_C_1"/>
</dbReference>
<name>A0AAN7SVM8_9EURO</name>
<keyword evidence="16" id="KW-1185">Reference proteome</keyword>
<keyword evidence="7" id="KW-0653">Protein transport</keyword>
<evidence type="ECO:0000256" key="12">
    <source>
        <dbReference type="SAM" id="MobiDB-lite"/>
    </source>
</evidence>
<evidence type="ECO:0000256" key="3">
    <source>
        <dbReference type="ARBA" id="ARBA00004620"/>
    </source>
</evidence>
<dbReference type="InterPro" id="IPR007187">
    <property type="entry name" value="Nucleoporin_Nup133/Nup155_C"/>
</dbReference>
<evidence type="ECO:0000256" key="1">
    <source>
        <dbReference type="ARBA" id="ARBA00004335"/>
    </source>
</evidence>
<keyword evidence="10" id="KW-0472">Membrane</keyword>
<dbReference type="GO" id="GO:0017056">
    <property type="term" value="F:structural constituent of nuclear pore"/>
    <property type="evidence" value="ECO:0007669"/>
    <property type="project" value="InterPro"/>
</dbReference>
<dbReference type="FunFam" id="1.25.40.450:FF:000002">
    <property type="entry name" value="Putative non-repetitive nucleoporin"/>
    <property type="match status" value="1"/>
</dbReference>
<comment type="caution">
    <text evidence="15">The sequence shown here is derived from an EMBL/GenBank/DDBJ whole genome shotgun (WGS) entry which is preliminary data.</text>
</comment>
<feature type="domain" description="Nucleoporin Nup133/Nup155-like N-terminal" evidence="14">
    <location>
        <begin position="110"/>
        <end position="543"/>
    </location>
</feature>
<evidence type="ECO:0000256" key="7">
    <source>
        <dbReference type="ARBA" id="ARBA00022927"/>
    </source>
</evidence>
<dbReference type="Pfam" id="PF03177">
    <property type="entry name" value="Nucleoporin_C"/>
    <property type="match status" value="1"/>
</dbReference>
<dbReference type="Gene3D" id="1.20.120.1880">
    <property type="entry name" value="Nucleoporin, helical C-terminal domain"/>
    <property type="match status" value="1"/>
</dbReference>
<gene>
    <name evidence="15" type="ORF">LTR05_007433</name>
</gene>
<feature type="domain" description="Nucleoporin Nup133/Nup155-like C-terminal" evidence="13">
    <location>
        <begin position="646"/>
        <end position="1314"/>
    </location>
</feature>
<keyword evidence="6" id="KW-0509">mRNA transport</keyword>
<dbReference type="InterPro" id="IPR014908">
    <property type="entry name" value="Nucleoporin_Nup133/Nup155_N"/>
</dbReference>
<protein>
    <recommendedName>
        <fullName evidence="17">Non-repetitive nucleoporin</fullName>
    </recommendedName>
</protein>
<dbReference type="InterPro" id="IPR004870">
    <property type="entry name" value="Nucleoporin_Nup155"/>
</dbReference>
<proteinExistence type="inferred from homology"/>